<gene>
    <name evidence="3" type="ORF">AAHA92_12906</name>
</gene>
<dbReference type="InterPro" id="IPR001810">
    <property type="entry name" value="F-box_dom"/>
</dbReference>
<reference evidence="3 4" key="1">
    <citation type="submission" date="2024-06" db="EMBL/GenBank/DDBJ databases">
        <title>A chromosome level genome sequence of Diviner's sage (Salvia divinorum).</title>
        <authorList>
            <person name="Ford S.A."/>
            <person name="Ro D.-K."/>
            <person name="Ness R.W."/>
            <person name="Phillips M.A."/>
        </authorList>
    </citation>
    <scope>NUCLEOTIDE SEQUENCE [LARGE SCALE GENOMIC DNA]</scope>
    <source>
        <strain evidence="3">SAF-2024a</strain>
        <tissue evidence="3">Leaf</tissue>
    </source>
</reference>
<dbReference type="Proteomes" id="UP001567538">
    <property type="component" value="Unassembled WGS sequence"/>
</dbReference>
<protein>
    <submittedName>
        <fullName evidence="3">F-box/LRR-repeat protein-like protein</fullName>
    </submittedName>
</protein>
<evidence type="ECO:0000259" key="2">
    <source>
        <dbReference type="Pfam" id="PF24758"/>
    </source>
</evidence>
<dbReference type="Gene3D" id="3.80.10.10">
    <property type="entry name" value="Ribonuclease Inhibitor"/>
    <property type="match status" value="1"/>
</dbReference>
<feature type="domain" description="F-box/LRR-repeat protein 15/At3g58940/PEG3-like LRR" evidence="2">
    <location>
        <begin position="111"/>
        <end position="210"/>
    </location>
</feature>
<organism evidence="3 4">
    <name type="scientific">Salvia divinorum</name>
    <name type="common">Maria pastora</name>
    <name type="synonym">Diviner's sage</name>
    <dbReference type="NCBI Taxonomy" id="28513"/>
    <lineage>
        <taxon>Eukaryota</taxon>
        <taxon>Viridiplantae</taxon>
        <taxon>Streptophyta</taxon>
        <taxon>Embryophyta</taxon>
        <taxon>Tracheophyta</taxon>
        <taxon>Spermatophyta</taxon>
        <taxon>Magnoliopsida</taxon>
        <taxon>eudicotyledons</taxon>
        <taxon>Gunneridae</taxon>
        <taxon>Pentapetalae</taxon>
        <taxon>asterids</taxon>
        <taxon>lamiids</taxon>
        <taxon>Lamiales</taxon>
        <taxon>Lamiaceae</taxon>
        <taxon>Nepetoideae</taxon>
        <taxon>Mentheae</taxon>
        <taxon>Salviinae</taxon>
        <taxon>Salvia</taxon>
        <taxon>Salvia subgen. Calosphace</taxon>
    </lineage>
</organism>
<dbReference type="Pfam" id="PF00646">
    <property type="entry name" value="F-box"/>
    <property type="match status" value="1"/>
</dbReference>
<proteinExistence type="predicted"/>
<dbReference type="PANTHER" id="PTHR31900">
    <property type="entry name" value="F-BOX/RNI SUPERFAMILY PROTEIN-RELATED"/>
    <property type="match status" value="1"/>
</dbReference>
<dbReference type="SUPFAM" id="SSF52047">
    <property type="entry name" value="RNI-like"/>
    <property type="match status" value="1"/>
</dbReference>
<name>A0ABD1H6L2_SALDI</name>
<dbReference type="AlphaFoldDB" id="A0ABD1H6L2"/>
<dbReference type="PANTHER" id="PTHR31900:SF30">
    <property type="entry name" value="SUPERFAMILY PROTEIN, PUTATIVE-RELATED"/>
    <property type="match status" value="1"/>
</dbReference>
<dbReference type="InterPro" id="IPR036047">
    <property type="entry name" value="F-box-like_dom_sf"/>
</dbReference>
<accession>A0ABD1H6L2</accession>
<dbReference type="InterPro" id="IPR032675">
    <property type="entry name" value="LRR_dom_sf"/>
</dbReference>
<sequence length="382" mass="43174">MVENRISQLSDDILLLILDKIGIFQAAKITFLSKRWKNLWCSLPSLRVHLSHRRASFETLSNASELVSHFLSHRDAAVALRDFHLSVGIDSSSPPLQFPYGGYGDFPEECLLSATNHGVQSLRLSWPTCREQRLPAAFLACKTLRELELGNLRAPVRVPGRLSLPNLKTLHLETPLVFDDDRHGMEPFSGLPELEKLTLVRDCVNLSIIRDERGKDILLSKTGRTYSLDHLTNRTKGKDEERVADWTDGPVVIKSPKLRVLEIVSHFQVKEVSAPLLTSFRYKSTRPLECAKFGNATTVSLTLDTLEILQNNFLCFEQILPPFPNMKCLKVLGSRYSVRAVLQSAVDNLTRALDCEVELSPGLYYVDDPIRCAEQYFPFNIL</sequence>
<keyword evidence="4" id="KW-1185">Reference proteome</keyword>
<dbReference type="InterPro" id="IPR055411">
    <property type="entry name" value="LRR_FXL15/At3g58940/PEG3-like"/>
</dbReference>
<evidence type="ECO:0000259" key="1">
    <source>
        <dbReference type="Pfam" id="PF00646"/>
    </source>
</evidence>
<evidence type="ECO:0000313" key="3">
    <source>
        <dbReference type="EMBL" id="KAL1552061.1"/>
    </source>
</evidence>
<dbReference type="EMBL" id="JBEAFC010000006">
    <property type="protein sequence ID" value="KAL1552061.1"/>
    <property type="molecule type" value="Genomic_DNA"/>
</dbReference>
<evidence type="ECO:0000313" key="4">
    <source>
        <dbReference type="Proteomes" id="UP001567538"/>
    </source>
</evidence>
<comment type="caution">
    <text evidence="3">The sequence shown here is derived from an EMBL/GenBank/DDBJ whole genome shotgun (WGS) entry which is preliminary data.</text>
</comment>
<dbReference type="SUPFAM" id="SSF81383">
    <property type="entry name" value="F-box domain"/>
    <property type="match status" value="1"/>
</dbReference>
<feature type="domain" description="F-box" evidence="1">
    <location>
        <begin position="6"/>
        <end position="45"/>
    </location>
</feature>
<dbReference type="Pfam" id="PF24758">
    <property type="entry name" value="LRR_At5g56370"/>
    <property type="match status" value="1"/>
</dbReference>
<dbReference type="InterPro" id="IPR050232">
    <property type="entry name" value="FBL13/AtMIF1-like"/>
</dbReference>